<evidence type="ECO:0000256" key="4">
    <source>
        <dbReference type="PROSITE-ProRule" id="PRU00175"/>
    </source>
</evidence>
<dbReference type="InterPro" id="IPR001841">
    <property type="entry name" value="Znf_RING"/>
</dbReference>
<evidence type="ECO:0000256" key="1">
    <source>
        <dbReference type="ARBA" id="ARBA00022723"/>
    </source>
</evidence>
<dbReference type="SUPFAM" id="SSF57850">
    <property type="entry name" value="RING/U-box"/>
    <property type="match status" value="1"/>
</dbReference>
<dbReference type="Gramene" id="OB03G28680.1">
    <property type="protein sequence ID" value="OB03G28680.1"/>
    <property type="gene ID" value="OB03G28680"/>
</dbReference>
<keyword evidence="3" id="KW-0862">Zinc</keyword>
<dbReference type="GO" id="GO:0005737">
    <property type="term" value="C:cytoplasm"/>
    <property type="evidence" value="ECO:0007669"/>
    <property type="project" value="TreeGrafter"/>
</dbReference>
<dbReference type="AlphaFoldDB" id="J3LP92"/>
<name>J3LP92_ORYBR</name>
<dbReference type="GO" id="GO:0061630">
    <property type="term" value="F:ubiquitin protein ligase activity"/>
    <property type="evidence" value="ECO:0007669"/>
    <property type="project" value="TreeGrafter"/>
</dbReference>
<keyword evidence="1" id="KW-0479">Metal-binding</keyword>
<evidence type="ECO:0000256" key="5">
    <source>
        <dbReference type="SAM" id="MobiDB-lite"/>
    </source>
</evidence>
<organism evidence="7">
    <name type="scientific">Oryza brachyantha</name>
    <name type="common">malo sina</name>
    <dbReference type="NCBI Taxonomy" id="4533"/>
    <lineage>
        <taxon>Eukaryota</taxon>
        <taxon>Viridiplantae</taxon>
        <taxon>Streptophyta</taxon>
        <taxon>Embryophyta</taxon>
        <taxon>Tracheophyta</taxon>
        <taxon>Spermatophyta</taxon>
        <taxon>Magnoliopsida</taxon>
        <taxon>Liliopsida</taxon>
        <taxon>Poales</taxon>
        <taxon>Poaceae</taxon>
        <taxon>BOP clade</taxon>
        <taxon>Oryzoideae</taxon>
        <taxon>Oryzeae</taxon>
        <taxon>Oryzinae</taxon>
        <taxon>Oryza</taxon>
    </lineage>
</organism>
<dbReference type="GO" id="GO:0008270">
    <property type="term" value="F:zinc ion binding"/>
    <property type="evidence" value="ECO:0007669"/>
    <property type="project" value="UniProtKB-KW"/>
</dbReference>
<evidence type="ECO:0000256" key="2">
    <source>
        <dbReference type="ARBA" id="ARBA00022771"/>
    </source>
</evidence>
<dbReference type="HOGENOM" id="CLU_822260_0_0_1"/>
<feature type="region of interest" description="Disordered" evidence="5">
    <location>
        <begin position="208"/>
        <end position="235"/>
    </location>
</feature>
<dbReference type="Gene3D" id="3.30.40.10">
    <property type="entry name" value="Zinc/RING finger domain, C3HC4 (zinc finger)"/>
    <property type="match status" value="1"/>
</dbReference>
<evidence type="ECO:0000313" key="8">
    <source>
        <dbReference type="Proteomes" id="UP000006038"/>
    </source>
</evidence>
<dbReference type="eggNOG" id="KOG0800">
    <property type="taxonomic scope" value="Eukaryota"/>
</dbReference>
<dbReference type="Proteomes" id="UP000006038">
    <property type="component" value="Chromosome 3"/>
</dbReference>
<feature type="region of interest" description="Disordered" evidence="5">
    <location>
        <begin position="292"/>
        <end position="338"/>
    </location>
</feature>
<dbReference type="PANTHER" id="PTHR15710">
    <property type="entry name" value="E3 UBIQUITIN-PROTEIN LIGASE PRAJA"/>
    <property type="match status" value="1"/>
</dbReference>
<sequence>MDFRIGDTRRCGLWLRRTDGSFPDPTIIQALISTVTAARVGRWRQPDASTQSLDRHDRHGSQFVPPPTRPPDSYFPATAMPASKEAIEALKDVAIATTDDVNQQPKCAICLDCQDAVTAGWMPHFDSASTGSTVNASCLGKWLRVCMAVAHVPHVLPPNGNDGAGRGRRCGKHHRQHAGHGGGRAHHRRPAQRALRDSLLHLAAAATLAQRQRRRRPGPRPEGEAIEALKNVPITGGDDADRPECAICLDHGTAAAGWKEMPCGHQFHGACLEEWLRAHCTCPVCRHQMPTAPLPPAEEEDDDEEEAGGGRPERRVVLALSHPGGSRGGTRRNSLEWE</sequence>
<feature type="region of interest" description="Disordered" evidence="5">
    <location>
        <begin position="43"/>
        <end position="71"/>
    </location>
</feature>
<evidence type="ECO:0000256" key="3">
    <source>
        <dbReference type="ARBA" id="ARBA00022833"/>
    </source>
</evidence>
<dbReference type="PANTHER" id="PTHR15710:SF132">
    <property type="entry name" value="E3 UBIQUITIN-PROTEIN LIGASE MPSR1"/>
    <property type="match status" value="1"/>
</dbReference>
<feature type="compositionally biased region" description="Basic residues" evidence="5">
    <location>
        <begin position="166"/>
        <end position="191"/>
    </location>
</feature>
<reference evidence="7" key="1">
    <citation type="journal article" date="2013" name="Nat. Commun.">
        <title>Whole-genome sequencing of Oryza brachyantha reveals mechanisms underlying Oryza genome evolution.</title>
        <authorList>
            <person name="Chen J."/>
            <person name="Huang Q."/>
            <person name="Gao D."/>
            <person name="Wang J."/>
            <person name="Lang Y."/>
            <person name="Liu T."/>
            <person name="Li B."/>
            <person name="Bai Z."/>
            <person name="Luis Goicoechea J."/>
            <person name="Liang C."/>
            <person name="Chen C."/>
            <person name="Zhang W."/>
            <person name="Sun S."/>
            <person name="Liao Y."/>
            <person name="Zhang X."/>
            <person name="Yang L."/>
            <person name="Song C."/>
            <person name="Wang M."/>
            <person name="Shi J."/>
            <person name="Liu G."/>
            <person name="Liu J."/>
            <person name="Zhou H."/>
            <person name="Zhou W."/>
            <person name="Yu Q."/>
            <person name="An N."/>
            <person name="Chen Y."/>
            <person name="Cai Q."/>
            <person name="Wang B."/>
            <person name="Liu B."/>
            <person name="Min J."/>
            <person name="Huang Y."/>
            <person name="Wu H."/>
            <person name="Li Z."/>
            <person name="Zhang Y."/>
            <person name="Yin Y."/>
            <person name="Song W."/>
            <person name="Jiang J."/>
            <person name="Jackson S.A."/>
            <person name="Wing R.A."/>
            <person name="Wang J."/>
            <person name="Chen M."/>
        </authorList>
    </citation>
    <scope>NUCLEOTIDE SEQUENCE [LARGE SCALE GENOMIC DNA]</scope>
    <source>
        <strain evidence="7">cv. IRGC 101232</strain>
    </source>
</reference>
<protein>
    <recommendedName>
        <fullName evidence="6">RING-type domain-containing protein</fullName>
    </recommendedName>
</protein>
<evidence type="ECO:0000313" key="7">
    <source>
        <dbReference type="EnsemblPlants" id="OB03G28680.1"/>
    </source>
</evidence>
<keyword evidence="2 4" id="KW-0863">Zinc-finger</keyword>
<dbReference type="InterPro" id="IPR013083">
    <property type="entry name" value="Znf_RING/FYVE/PHD"/>
</dbReference>
<dbReference type="PROSITE" id="PS50089">
    <property type="entry name" value="ZF_RING_2"/>
    <property type="match status" value="1"/>
</dbReference>
<dbReference type="SMART" id="SM00184">
    <property type="entry name" value="RING"/>
    <property type="match status" value="1"/>
</dbReference>
<feature type="domain" description="RING-type" evidence="6">
    <location>
        <begin position="245"/>
        <end position="286"/>
    </location>
</feature>
<reference evidence="7" key="2">
    <citation type="submission" date="2013-04" db="UniProtKB">
        <authorList>
            <consortium name="EnsemblPlants"/>
        </authorList>
    </citation>
    <scope>IDENTIFICATION</scope>
</reference>
<feature type="compositionally biased region" description="Acidic residues" evidence="5">
    <location>
        <begin position="297"/>
        <end position="307"/>
    </location>
</feature>
<dbReference type="GO" id="GO:0016567">
    <property type="term" value="P:protein ubiquitination"/>
    <property type="evidence" value="ECO:0007669"/>
    <property type="project" value="TreeGrafter"/>
</dbReference>
<dbReference type="EnsemblPlants" id="OB03G28680.1">
    <property type="protein sequence ID" value="OB03G28680.1"/>
    <property type="gene ID" value="OB03G28680"/>
</dbReference>
<evidence type="ECO:0000259" key="6">
    <source>
        <dbReference type="PROSITE" id="PS50089"/>
    </source>
</evidence>
<accession>J3LP92</accession>
<feature type="region of interest" description="Disordered" evidence="5">
    <location>
        <begin position="159"/>
        <end position="193"/>
    </location>
</feature>
<proteinExistence type="predicted"/>
<dbReference type="Pfam" id="PF13639">
    <property type="entry name" value="zf-RING_2"/>
    <property type="match status" value="1"/>
</dbReference>
<keyword evidence="8" id="KW-1185">Reference proteome</keyword>